<sequence>MRTVRPLLFLMLWLVPAGLAAEEAAGSRSDDWSITVEEPDAYRNEEFRAPVPASLSGATVVSTDEAYALWQAGDVAFIDVLPHPPKPANLPEGTVWNEKPRISIEGAIWLPNTGYGKLADITLAYFKSGLEKASGGDKAKPLLFFCLPECWMSWNAAKRALELGYRRVYWYPDGSEGWTTAGHPAVDLKPEPGAGQ</sequence>
<dbReference type="RefSeq" id="WP_147182114.1">
    <property type="nucleotide sequence ID" value="NZ_BJZP01000034.1"/>
</dbReference>
<dbReference type="OrthoDB" id="176845at2"/>
<dbReference type="EMBL" id="BJZP01000034">
    <property type="protein sequence ID" value="GEO87291.1"/>
    <property type="molecule type" value="Genomic_DNA"/>
</dbReference>
<dbReference type="Proteomes" id="UP000321717">
    <property type="component" value="Unassembled WGS sequence"/>
</dbReference>
<protein>
    <recommendedName>
        <fullName evidence="2">Rhodanese domain-containing protein</fullName>
    </recommendedName>
</protein>
<gene>
    <name evidence="3" type="ORF">RNA01_42230</name>
</gene>
<evidence type="ECO:0000259" key="2">
    <source>
        <dbReference type="PROSITE" id="PS50206"/>
    </source>
</evidence>
<dbReference type="SUPFAM" id="SSF52821">
    <property type="entry name" value="Rhodanese/Cell cycle control phosphatase"/>
    <property type="match status" value="1"/>
</dbReference>
<dbReference type="NCBIfam" id="TIGR03865">
    <property type="entry name" value="PQQ_CXXCW"/>
    <property type="match status" value="1"/>
</dbReference>
<proteinExistence type="predicted"/>
<reference evidence="3 4" key="1">
    <citation type="submission" date="2019-07" db="EMBL/GenBank/DDBJ databases">
        <title>Whole genome shotgun sequence of Rhizobium naphthalenivorans NBRC 107585.</title>
        <authorList>
            <person name="Hosoyama A."/>
            <person name="Uohara A."/>
            <person name="Ohji S."/>
            <person name="Ichikawa N."/>
        </authorList>
    </citation>
    <scope>NUCLEOTIDE SEQUENCE [LARGE SCALE GENOMIC DNA]</scope>
    <source>
        <strain evidence="3 4">NBRC 107585</strain>
    </source>
</reference>
<dbReference type="AlphaFoldDB" id="A0A512HPD0"/>
<keyword evidence="4" id="KW-1185">Reference proteome</keyword>
<dbReference type="InterPro" id="IPR022376">
    <property type="entry name" value="PQQ_CXXCW"/>
</dbReference>
<evidence type="ECO:0000256" key="1">
    <source>
        <dbReference type="SAM" id="SignalP"/>
    </source>
</evidence>
<comment type="caution">
    <text evidence="3">The sequence shown here is derived from an EMBL/GenBank/DDBJ whole genome shotgun (WGS) entry which is preliminary data.</text>
</comment>
<feature type="domain" description="Rhodanese" evidence="2">
    <location>
        <begin position="104"/>
        <end position="187"/>
    </location>
</feature>
<dbReference type="Gene3D" id="3.40.250.10">
    <property type="entry name" value="Rhodanese-like domain"/>
    <property type="match status" value="1"/>
</dbReference>
<feature type="signal peptide" evidence="1">
    <location>
        <begin position="1"/>
        <end position="20"/>
    </location>
</feature>
<accession>A0A512HPD0</accession>
<dbReference type="InterPro" id="IPR001763">
    <property type="entry name" value="Rhodanese-like_dom"/>
</dbReference>
<organism evidence="3 4">
    <name type="scientific">Ciceribacter naphthalenivorans</name>
    <dbReference type="NCBI Taxonomy" id="1118451"/>
    <lineage>
        <taxon>Bacteria</taxon>
        <taxon>Pseudomonadati</taxon>
        <taxon>Pseudomonadota</taxon>
        <taxon>Alphaproteobacteria</taxon>
        <taxon>Hyphomicrobiales</taxon>
        <taxon>Rhizobiaceae</taxon>
        <taxon>Ciceribacter</taxon>
    </lineage>
</organism>
<dbReference type="Pfam" id="PF00581">
    <property type="entry name" value="Rhodanese"/>
    <property type="match status" value="1"/>
</dbReference>
<name>A0A512HPD0_9HYPH</name>
<dbReference type="PROSITE" id="PS50206">
    <property type="entry name" value="RHODANESE_3"/>
    <property type="match status" value="1"/>
</dbReference>
<feature type="chain" id="PRO_5022175052" description="Rhodanese domain-containing protein" evidence="1">
    <location>
        <begin position="21"/>
        <end position="196"/>
    </location>
</feature>
<keyword evidence="1" id="KW-0732">Signal</keyword>
<dbReference type="InterPro" id="IPR036873">
    <property type="entry name" value="Rhodanese-like_dom_sf"/>
</dbReference>
<evidence type="ECO:0000313" key="3">
    <source>
        <dbReference type="EMBL" id="GEO87291.1"/>
    </source>
</evidence>
<evidence type="ECO:0000313" key="4">
    <source>
        <dbReference type="Proteomes" id="UP000321717"/>
    </source>
</evidence>
<dbReference type="CDD" id="cd00158">
    <property type="entry name" value="RHOD"/>
    <property type="match status" value="1"/>
</dbReference>